<keyword evidence="2" id="KW-0378">Hydrolase</keyword>
<dbReference type="InterPro" id="IPR004843">
    <property type="entry name" value="Calcineurin-like_PHP"/>
</dbReference>
<dbReference type="GO" id="GO:0008253">
    <property type="term" value="F:5'-nucleotidase activity"/>
    <property type="evidence" value="ECO:0007669"/>
    <property type="project" value="TreeGrafter"/>
</dbReference>
<dbReference type="Pfam" id="PF00149">
    <property type="entry name" value="Metallophos"/>
    <property type="match status" value="1"/>
</dbReference>
<dbReference type="RefSeq" id="WP_208650313.1">
    <property type="nucleotide sequence ID" value="NZ_CP036528.1"/>
</dbReference>
<evidence type="ECO:0000256" key="1">
    <source>
        <dbReference type="ARBA" id="ARBA00022729"/>
    </source>
</evidence>
<dbReference type="CDD" id="cd00845">
    <property type="entry name" value="MPP_UshA_N_like"/>
    <property type="match status" value="1"/>
</dbReference>
<dbReference type="InterPro" id="IPR008334">
    <property type="entry name" value="5'-Nucleotdase_C"/>
</dbReference>
<dbReference type="InterPro" id="IPR011240">
    <property type="entry name" value="Pesterase_YunD"/>
</dbReference>
<evidence type="ECO:0000259" key="4">
    <source>
        <dbReference type="Pfam" id="PF02872"/>
    </source>
</evidence>
<proteinExistence type="inferred from homology"/>
<accession>A0A4P6UVS1</accession>
<dbReference type="Proteomes" id="UP000291151">
    <property type="component" value="Chromosome"/>
</dbReference>
<dbReference type="PANTHER" id="PTHR11575:SF23">
    <property type="entry name" value="5-NUCLEOTIDASE FAMILY PROTEIN"/>
    <property type="match status" value="1"/>
</dbReference>
<gene>
    <name evidence="5" type="ORF">DKZ56_12675</name>
</gene>
<evidence type="ECO:0000313" key="5">
    <source>
        <dbReference type="EMBL" id="QBK26625.1"/>
    </source>
</evidence>
<dbReference type="GO" id="GO:0000166">
    <property type="term" value="F:nucleotide binding"/>
    <property type="evidence" value="ECO:0007669"/>
    <property type="project" value="UniProtKB-KW"/>
</dbReference>
<protein>
    <submittedName>
        <fullName evidence="5">Bifunctional metallophosphatase/5'-nucleotidase</fullName>
    </submittedName>
</protein>
<dbReference type="PANTHER" id="PTHR11575">
    <property type="entry name" value="5'-NUCLEOTIDASE-RELATED"/>
    <property type="match status" value="1"/>
</dbReference>
<dbReference type="Pfam" id="PF02872">
    <property type="entry name" value="5_nucleotid_C"/>
    <property type="match status" value="1"/>
</dbReference>
<evidence type="ECO:0000259" key="3">
    <source>
        <dbReference type="Pfam" id="PF00149"/>
    </source>
</evidence>
<dbReference type="EMBL" id="CP036528">
    <property type="protein sequence ID" value="QBK26625.1"/>
    <property type="molecule type" value="Genomic_DNA"/>
</dbReference>
<dbReference type="Gene3D" id="3.60.21.10">
    <property type="match status" value="1"/>
</dbReference>
<dbReference type="InterPro" id="IPR029052">
    <property type="entry name" value="Metallo-depent_PP-like"/>
</dbReference>
<feature type="domain" description="Calcineurin-like phosphoesterase" evidence="3">
    <location>
        <begin position="6"/>
        <end position="205"/>
    </location>
</feature>
<feature type="domain" description="5'-Nucleotidase C-terminal" evidence="4">
    <location>
        <begin position="286"/>
        <end position="417"/>
    </location>
</feature>
<dbReference type="InterPro" id="IPR006179">
    <property type="entry name" value="5_nucleotidase/apyrase"/>
</dbReference>
<evidence type="ECO:0000313" key="6">
    <source>
        <dbReference type="Proteomes" id="UP000291151"/>
    </source>
</evidence>
<dbReference type="PIRSF" id="PIRSF036361">
    <property type="entry name" value="YunD"/>
    <property type="match status" value="1"/>
</dbReference>
<dbReference type="InterPro" id="IPR036907">
    <property type="entry name" value="5'-Nucleotdase_C_sf"/>
</dbReference>
<reference evidence="5 6" key="1">
    <citation type="submission" date="2019-02" db="EMBL/GenBank/DDBJ databases">
        <title>Ureibacillus thermophilus.</title>
        <authorList>
            <person name="Sunny J.S."/>
            <person name="Natarajan A."/>
            <person name="Saleena L.M."/>
        </authorList>
    </citation>
    <scope>NUCLEOTIDE SEQUENCE [LARGE SCALE GENOMIC DNA]</scope>
    <source>
        <strain evidence="5 6">LM102</strain>
    </source>
</reference>
<keyword evidence="1" id="KW-0732">Signal</keyword>
<dbReference type="GO" id="GO:0008768">
    <property type="term" value="F:UDP-sugar diphosphatase activity"/>
    <property type="evidence" value="ECO:0007669"/>
    <property type="project" value="TreeGrafter"/>
</dbReference>
<dbReference type="SUPFAM" id="SSF56300">
    <property type="entry name" value="Metallo-dependent phosphatases"/>
    <property type="match status" value="1"/>
</dbReference>
<dbReference type="GO" id="GO:0009166">
    <property type="term" value="P:nucleotide catabolic process"/>
    <property type="evidence" value="ECO:0007669"/>
    <property type="project" value="InterPro"/>
</dbReference>
<sequence>MLETIHFYHTNDIHSHFEYWLRSQYFIRNERLSFAKKGEPSFLFDLGDHLDRSNIYTEATLGLGNVRLLNEAGYDVVTIGNNEGITLAFEELFHLYDEANFEVVVANLKAESGENPKWLKPYTILRTKHGTKIGVIGATAFYELFYKELHWDITEPRKEILSLAKKLRKEVDILLCLSHLGITEDELLAQECPELDVIFGAHTHHFLEEGKMVNGVLLTGCGKFGAYTGHLKIQFDHKNREIVCKEEFVIDNALLPEIEGEVEFLEQLSKTGKELMGETLFQTTKSYNKEWFHHSQISRLFAKAILEHTGADCAMFNAGIFLDGLKKGNITRYDIHRILPHPINLCVVELTGRQLKEVYLQAKNEEWSQLELKGLGFRGLIFGKILTYDFSVNKNRELVVRGEVCDLNKTYQLVTLDLFTFGYFFPNFKYAKKKYYLPYFLRDVFIEYCKRHF</sequence>
<comment type="similarity">
    <text evidence="2">Belongs to the 5'-nucleotidase family.</text>
</comment>
<dbReference type="AlphaFoldDB" id="A0A4P6UVS1"/>
<dbReference type="Gene3D" id="3.90.780.10">
    <property type="entry name" value="5'-Nucleotidase, C-terminal domain"/>
    <property type="match status" value="1"/>
</dbReference>
<keyword evidence="6" id="KW-1185">Reference proteome</keyword>
<dbReference type="SUPFAM" id="SSF55816">
    <property type="entry name" value="5'-nucleotidase (syn. UDP-sugar hydrolase), C-terminal domain"/>
    <property type="match status" value="1"/>
</dbReference>
<name>A0A4P6UVS1_9BACL</name>
<organism evidence="5 6">
    <name type="scientific">Ureibacillus thermophilus</name>
    <dbReference type="NCBI Taxonomy" id="367743"/>
    <lineage>
        <taxon>Bacteria</taxon>
        <taxon>Bacillati</taxon>
        <taxon>Bacillota</taxon>
        <taxon>Bacilli</taxon>
        <taxon>Bacillales</taxon>
        <taxon>Caryophanaceae</taxon>
        <taxon>Ureibacillus</taxon>
    </lineage>
</organism>
<dbReference type="KEGG" id="uth:DKZ56_12675"/>
<keyword evidence="2" id="KW-0547">Nucleotide-binding</keyword>
<dbReference type="GO" id="GO:0030288">
    <property type="term" value="C:outer membrane-bounded periplasmic space"/>
    <property type="evidence" value="ECO:0007669"/>
    <property type="project" value="TreeGrafter"/>
</dbReference>
<evidence type="ECO:0000256" key="2">
    <source>
        <dbReference type="RuleBase" id="RU362119"/>
    </source>
</evidence>
<dbReference type="PRINTS" id="PR01607">
    <property type="entry name" value="APYRASEFAMLY"/>
</dbReference>